<reference evidence="3 4" key="1">
    <citation type="submission" date="2014-09" db="EMBL/GenBank/DDBJ databases">
        <authorList>
            <person name="Ellenberger Sabrina"/>
        </authorList>
    </citation>
    <scope>NUCLEOTIDE SEQUENCE [LARGE SCALE GENOMIC DNA]</scope>
    <source>
        <strain evidence="3 4">CBS 412.66</strain>
    </source>
</reference>
<keyword evidence="4" id="KW-1185">Reference proteome</keyword>
<feature type="compositionally biased region" description="Basic and acidic residues" evidence="1">
    <location>
        <begin position="83"/>
        <end position="93"/>
    </location>
</feature>
<feature type="region of interest" description="Disordered" evidence="1">
    <location>
        <begin position="77"/>
        <end position="98"/>
    </location>
</feature>
<feature type="compositionally biased region" description="Basic and acidic residues" evidence="1">
    <location>
        <begin position="226"/>
        <end position="235"/>
    </location>
</feature>
<proteinExistence type="predicted"/>
<feature type="compositionally biased region" description="Gly residues" evidence="1">
    <location>
        <begin position="250"/>
        <end position="263"/>
    </location>
</feature>
<evidence type="ECO:0000313" key="3">
    <source>
        <dbReference type="EMBL" id="CEP20083.1"/>
    </source>
</evidence>
<dbReference type="Proteomes" id="UP000054107">
    <property type="component" value="Unassembled WGS sequence"/>
</dbReference>
<dbReference type="EMBL" id="LN734207">
    <property type="protein sequence ID" value="CEP20083.1"/>
    <property type="molecule type" value="Genomic_DNA"/>
</dbReference>
<keyword evidence="2" id="KW-0732">Signal</keyword>
<feature type="signal peptide" evidence="2">
    <location>
        <begin position="1"/>
        <end position="21"/>
    </location>
</feature>
<dbReference type="OrthoDB" id="2281465at2759"/>
<name>A0A0B7NXH4_9FUNG</name>
<feature type="chain" id="PRO_5002120614" evidence="2">
    <location>
        <begin position="22"/>
        <end position="263"/>
    </location>
</feature>
<evidence type="ECO:0000256" key="1">
    <source>
        <dbReference type="SAM" id="MobiDB-lite"/>
    </source>
</evidence>
<evidence type="ECO:0000313" key="4">
    <source>
        <dbReference type="Proteomes" id="UP000054107"/>
    </source>
</evidence>
<organism evidence="3 4">
    <name type="scientific">Parasitella parasitica</name>
    <dbReference type="NCBI Taxonomy" id="35722"/>
    <lineage>
        <taxon>Eukaryota</taxon>
        <taxon>Fungi</taxon>
        <taxon>Fungi incertae sedis</taxon>
        <taxon>Mucoromycota</taxon>
        <taxon>Mucoromycotina</taxon>
        <taxon>Mucoromycetes</taxon>
        <taxon>Mucorales</taxon>
        <taxon>Mucorineae</taxon>
        <taxon>Mucoraceae</taxon>
        <taxon>Parasitella</taxon>
    </lineage>
</organism>
<protein>
    <submittedName>
        <fullName evidence="3">Uncharacterized protein</fullName>
    </submittedName>
</protein>
<gene>
    <name evidence="3" type="primary">PARPA_14404.1 scaffold 50209</name>
</gene>
<feature type="region of interest" description="Disordered" evidence="1">
    <location>
        <begin position="119"/>
        <end position="149"/>
    </location>
</feature>
<accession>A0A0B7NXH4</accession>
<evidence type="ECO:0000256" key="2">
    <source>
        <dbReference type="SAM" id="SignalP"/>
    </source>
</evidence>
<feature type="region of interest" description="Disordered" evidence="1">
    <location>
        <begin position="222"/>
        <end position="263"/>
    </location>
</feature>
<sequence>MRTHTLFAIAVASFLINFSEAATLNKRIEPLDGVLATVAPGGVGNLPGTAAGSVPLTGGVLGKRGIVDGLLGVGGGASSDASDQSRSDDEFTKRSGLPVVGDLSGGGLPVVGDLLGGGGKASPASAKKGQGQGKGQGKGKGKGKGAASNEEGDLLGGLVKRNLLGGGLPVVGGLLGDDAKATPASAKKGGKDTTSAKEGGLLGGLVKRDLLGGGLPIVGGLLGDEQSGKKVEKAAAKGRGRKSSSRTQASGGGALPIVGGLLG</sequence>
<dbReference type="AlphaFoldDB" id="A0A0B7NXH4"/>